<keyword evidence="4" id="KW-1185">Reference proteome</keyword>
<evidence type="ECO:0000313" key="3">
    <source>
        <dbReference type="EMBL" id="BCZ48984.1"/>
    </source>
</evidence>
<keyword evidence="1" id="KW-1133">Transmembrane helix</keyword>
<feature type="transmembrane region" description="Helical" evidence="1">
    <location>
        <begin position="9"/>
        <end position="33"/>
    </location>
</feature>
<dbReference type="Pfam" id="PF05228">
    <property type="entry name" value="CHASE4"/>
    <property type="match status" value="1"/>
</dbReference>
<reference evidence="4" key="1">
    <citation type="submission" date="2021-07" db="EMBL/GenBank/DDBJ databases">
        <title>Complete genome sequencing of a Clostridium isolate.</title>
        <authorList>
            <person name="Ueki A."/>
            <person name="Tonouchi A."/>
        </authorList>
    </citation>
    <scope>NUCLEOTIDE SEQUENCE [LARGE SCALE GENOMIC DNA]</scope>
    <source>
        <strain evidence="4">C5S11</strain>
    </source>
</reference>
<dbReference type="InterPro" id="IPR007892">
    <property type="entry name" value="CHASE4"/>
</dbReference>
<feature type="domain" description="CHASE4" evidence="2">
    <location>
        <begin position="53"/>
        <end position="198"/>
    </location>
</feature>
<evidence type="ECO:0000313" key="4">
    <source>
        <dbReference type="Proteomes" id="UP000824633"/>
    </source>
</evidence>
<dbReference type="EMBL" id="AP024849">
    <property type="protein sequence ID" value="BCZ48984.1"/>
    <property type="molecule type" value="Genomic_DNA"/>
</dbReference>
<organism evidence="3 4">
    <name type="scientific">Clostridium gelidum</name>
    <dbReference type="NCBI Taxonomy" id="704125"/>
    <lineage>
        <taxon>Bacteria</taxon>
        <taxon>Bacillati</taxon>
        <taxon>Bacillota</taxon>
        <taxon>Clostridia</taxon>
        <taxon>Eubacteriales</taxon>
        <taxon>Clostridiaceae</taxon>
        <taxon>Clostridium</taxon>
    </lineage>
</organism>
<evidence type="ECO:0000259" key="2">
    <source>
        <dbReference type="Pfam" id="PF05228"/>
    </source>
</evidence>
<sequence length="223" mass="26332">MSIKHKTILIYSLTFIVIIITTIIIFNVSYFGYINKEKEQSMVRNFEVMNSMLEKEEGNLQNLLVDWGQWDDTYEFMNKFNQEYIESNLSENTIEDLNLDNLIYVNNDRQIVYSEEGGMEKEDSQAILKKLLLNNENFNKTNTQRIGLLFLKGKIYMVGVLPITSTGKQLESNGTIIMTREIDDKLLNYIEKIIPVNLMFRETEQEKFEREDDWTYIHTYNGI</sequence>
<keyword evidence="1" id="KW-0812">Transmembrane</keyword>
<name>A0ABN6J3U9_9CLOT</name>
<keyword evidence="1" id="KW-0472">Membrane</keyword>
<dbReference type="Proteomes" id="UP000824633">
    <property type="component" value="Chromosome"/>
</dbReference>
<evidence type="ECO:0000256" key="1">
    <source>
        <dbReference type="SAM" id="Phobius"/>
    </source>
</evidence>
<accession>A0ABN6J3U9</accession>
<gene>
    <name evidence="3" type="ORF">psyc5s11_50510</name>
</gene>
<proteinExistence type="predicted"/>
<protein>
    <recommendedName>
        <fullName evidence="2">CHASE4 domain-containing protein</fullName>
    </recommendedName>
</protein>
<dbReference type="RefSeq" id="WP_224035204.1">
    <property type="nucleotide sequence ID" value="NZ_AP024849.1"/>
</dbReference>